<accession>A0A9D1E8K5</accession>
<evidence type="ECO:0000256" key="1">
    <source>
        <dbReference type="ARBA" id="ARBA00022801"/>
    </source>
</evidence>
<evidence type="ECO:0000259" key="2">
    <source>
        <dbReference type="Pfam" id="PF01915"/>
    </source>
</evidence>
<reference evidence="3" key="1">
    <citation type="submission" date="2020-10" db="EMBL/GenBank/DDBJ databases">
        <authorList>
            <person name="Gilroy R."/>
        </authorList>
    </citation>
    <scope>NUCLEOTIDE SEQUENCE</scope>
    <source>
        <strain evidence="3">ChiSjej5B23-6657</strain>
    </source>
</reference>
<feature type="domain" description="Glycoside hydrolase family 3 C-terminal" evidence="2">
    <location>
        <begin position="100"/>
        <end position="246"/>
    </location>
</feature>
<dbReference type="Gene3D" id="3.40.50.1700">
    <property type="entry name" value="Glycoside hydrolase family 3 C-terminal domain"/>
    <property type="match status" value="1"/>
</dbReference>
<evidence type="ECO:0000313" key="4">
    <source>
        <dbReference type="Proteomes" id="UP000823912"/>
    </source>
</evidence>
<sequence length="246" mass="26616">MDKKEWKARKKAYRKAKHRAIRPWKGLSILSVILTVVLFALYSVLAMFDNTLAAFAGGTFWELENEDENAQYYTSDFDSVEEMTDYGLDICQQVEAEGAVLLMNENNALPLAKGSAVSCFSNSSVNLVYGGTGSGNVDASTASTLKTALENSGFSVNETLWDFYAEGDGAEYMADRGGLVTTTSASVSEVPWDAYTDDVTDSVASYGDAAIVVLSRVGGEGADLQYDGTNYLALDQNEKDMLDNLA</sequence>
<dbReference type="InterPro" id="IPR002772">
    <property type="entry name" value="Glyco_hydro_3_C"/>
</dbReference>
<comment type="caution">
    <text evidence="3">The sequence shown here is derived from an EMBL/GenBank/DDBJ whole genome shotgun (WGS) entry which is preliminary data.</text>
</comment>
<name>A0A9D1E8K5_9FIRM</name>
<keyword evidence="1 3" id="KW-0378">Hydrolase</keyword>
<protein>
    <submittedName>
        <fullName evidence="3">Glycoside hydrolase family 3 C-terminal domain-containing protein</fullName>
    </submittedName>
</protein>
<dbReference type="GO" id="GO:0004553">
    <property type="term" value="F:hydrolase activity, hydrolyzing O-glycosyl compounds"/>
    <property type="evidence" value="ECO:0007669"/>
    <property type="project" value="InterPro"/>
</dbReference>
<reference evidence="3" key="2">
    <citation type="journal article" date="2021" name="PeerJ">
        <title>Extensive microbial diversity within the chicken gut microbiome revealed by metagenomics and culture.</title>
        <authorList>
            <person name="Gilroy R."/>
            <person name="Ravi A."/>
            <person name="Getino M."/>
            <person name="Pursley I."/>
            <person name="Horton D.L."/>
            <person name="Alikhan N.F."/>
            <person name="Baker D."/>
            <person name="Gharbi K."/>
            <person name="Hall N."/>
            <person name="Watson M."/>
            <person name="Adriaenssens E.M."/>
            <person name="Foster-Nyarko E."/>
            <person name="Jarju S."/>
            <person name="Secka A."/>
            <person name="Antonio M."/>
            <person name="Oren A."/>
            <person name="Chaudhuri R.R."/>
            <person name="La Ragione R."/>
            <person name="Hildebrand F."/>
            <person name="Pallen M.J."/>
        </authorList>
    </citation>
    <scope>NUCLEOTIDE SEQUENCE</scope>
    <source>
        <strain evidence="3">ChiSjej5B23-6657</strain>
    </source>
</reference>
<dbReference type="InterPro" id="IPR036881">
    <property type="entry name" value="Glyco_hydro_3_C_sf"/>
</dbReference>
<dbReference type="AlphaFoldDB" id="A0A9D1E8K5"/>
<evidence type="ECO:0000313" key="3">
    <source>
        <dbReference type="EMBL" id="HIR70389.1"/>
    </source>
</evidence>
<gene>
    <name evidence="3" type="ORF">IAA55_03820</name>
</gene>
<dbReference type="EMBL" id="DVHM01000060">
    <property type="protein sequence ID" value="HIR70389.1"/>
    <property type="molecule type" value="Genomic_DNA"/>
</dbReference>
<dbReference type="GO" id="GO:0005975">
    <property type="term" value="P:carbohydrate metabolic process"/>
    <property type="evidence" value="ECO:0007669"/>
    <property type="project" value="InterPro"/>
</dbReference>
<dbReference type="Pfam" id="PF01915">
    <property type="entry name" value="Glyco_hydro_3_C"/>
    <property type="match status" value="1"/>
</dbReference>
<organism evidence="3 4">
    <name type="scientific">Candidatus Pullilachnospira gallistercoris</name>
    <dbReference type="NCBI Taxonomy" id="2840911"/>
    <lineage>
        <taxon>Bacteria</taxon>
        <taxon>Bacillati</taxon>
        <taxon>Bacillota</taxon>
        <taxon>Clostridia</taxon>
        <taxon>Lachnospirales</taxon>
        <taxon>Lachnospiraceae</taxon>
        <taxon>Lachnospiraceae incertae sedis</taxon>
        <taxon>Candidatus Pullilachnospira</taxon>
    </lineage>
</organism>
<proteinExistence type="predicted"/>
<dbReference type="Proteomes" id="UP000823912">
    <property type="component" value="Unassembled WGS sequence"/>
</dbReference>
<feature type="non-terminal residue" evidence="3">
    <location>
        <position position="246"/>
    </location>
</feature>